<sequence length="408" mass="44089">MKRFFLYAMMTAGVLASCSQNENDGLPNNEPADLTPSADAILLSAAAPSVTVNASTRSAGTIGGDGANITNSWSGQKLYIYACQKDSKTGITMSDKISDPNTYALYNEEGMVGTGDKISGVTWTDNESRYFPRSGAFDFFGYYGDDAVTGEPQSEAMNGTNVLYKSFIINGSQDLMIAKAELSEGDKTTLGEADINKAYSSYTARRGVQPSMKFEHLLTRLVFNIKGLGESQPENVYVQSIKVMSKTTGKLVFVYADDTNKGIQWDVNDKGSLLSLQERNANVMQELTDKKYYASATGAPAPTPVGEALLVESGVGSYYIEVAVKQERDKDGNTIPVEQQTETYKLTLQASDVTKGEASAGITTFAPSTSYNVTIAVYSVEKIELKAELGEWIEGGDIVINPDDTFTE</sequence>
<protein>
    <submittedName>
        <fullName evidence="1">Fimbrillin family protein</fullName>
    </submittedName>
</protein>
<reference evidence="1 2" key="1">
    <citation type="submission" date="2020-08" db="EMBL/GenBank/DDBJ databases">
        <title>Genome public.</title>
        <authorList>
            <person name="Liu C."/>
            <person name="Sun Q."/>
        </authorList>
    </citation>
    <scope>NUCLEOTIDE SEQUENCE [LARGE SCALE GENOMIC DNA]</scope>
    <source>
        <strain evidence="1 2">M27</strain>
    </source>
</reference>
<comment type="caution">
    <text evidence="1">The sequence shown here is derived from an EMBL/GenBank/DDBJ whole genome shotgun (WGS) entry which is preliminary data.</text>
</comment>
<dbReference type="EMBL" id="JACOOE010000001">
    <property type="protein sequence ID" value="MBC5603710.1"/>
    <property type="molecule type" value="Genomic_DNA"/>
</dbReference>
<keyword evidence="2" id="KW-1185">Reference proteome</keyword>
<dbReference type="Proteomes" id="UP000600600">
    <property type="component" value="Unassembled WGS sequence"/>
</dbReference>
<organism evidence="1 2">
    <name type="scientific">Bacteroides difficilis</name>
    <dbReference type="NCBI Taxonomy" id="2763021"/>
    <lineage>
        <taxon>Bacteria</taxon>
        <taxon>Pseudomonadati</taxon>
        <taxon>Bacteroidota</taxon>
        <taxon>Bacteroidia</taxon>
        <taxon>Bacteroidales</taxon>
        <taxon>Bacteroidaceae</taxon>
        <taxon>Bacteroides</taxon>
    </lineage>
</organism>
<proteinExistence type="predicted"/>
<accession>A0ABR7C7C5</accession>
<evidence type="ECO:0000313" key="1">
    <source>
        <dbReference type="EMBL" id="MBC5603710.1"/>
    </source>
</evidence>
<evidence type="ECO:0000313" key="2">
    <source>
        <dbReference type="Proteomes" id="UP000600600"/>
    </source>
</evidence>
<dbReference type="RefSeq" id="WP_186966398.1">
    <property type="nucleotide sequence ID" value="NZ_JACOOE010000001.1"/>
</dbReference>
<dbReference type="Pfam" id="PF13149">
    <property type="entry name" value="Mfa_like_1"/>
    <property type="match status" value="1"/>
</dbReference>
<name>A0ABR7C7C5_9BACE</name>
<dbReference type="PROSITE" id="PS51257">
    <property type="entry name" value="PROKAR_LIPOPROTEIN"/>
    <property type="match status" value="1"/>
</dbReference>
<dbReference type="CDD" id="cd13120">
    <property type="entry name" value="BF2867_like_N"/>
    <property type="match status" value="1"/>
</dbReference>
<dbReference type="InterPro" id="IPR025049">
    <property type="entry name" value="Mfa-like_1"/>
</dbReference>
<gene>
    <name evidence="1" type="ORF">H8S67_03325</name>
</gene>